<dbReference type="eggNOG" id="COG0598">
    <property type="taxonomic scope" value="Bacteria"/>
</dbReference>
<dbReference type="InterPro" id="IPR002523">
    <property type="entry name" value="MgTranspt_CorA/ZnTranspt_ZntB"/>
</dbReference>
<dbReference type="PANTHER" id="PTHR47685">
    <property type="entry name" value="MAGNESIUM TRANSPORT PROTEIN CORA"/>
    <property type="match status" value="1"/>
</dbReference>
<dbReference type="PATRIC" id="fig|1121022.4.peg.3136"/>
<dbReference type="FunFam" id="1.20.58.340:FF:000001">
    <property type="entry name" value="Magnesium transport protein CorA"/>
    <property type="match status" value="1"/>
</dbReference>
<dbReference type="SUPFAM" id="SSF144083">
    <property type="entry name" value="Magnesium transport protein CorA, transmembrane region"/>
    <property type="match status" value="1"/>
</dbReference>
<evidence type="ECO:0000256" key="9">
    <source>
        <dbReference type="ARBA" id="ARBA00022989"/>
    </source>
</evidence>
<reference evidence="14 15" key="1">
    <citation type="journal article" date="2014" name="Nature">
        <title>Sequential evolution of bacterial morphology by co-option of a developmental regulator.</title>
        <authorList>
            <person name="Jiang C."/>
            <person name="Brown P.J."/>
            <person name="Ducret A."/>
            <person name="Brun Y.V."/>
        </authorList>
    </citation>
    <scope>NUCLEOTIDE SEQUENCE [LARGE SCALE GENOMIC DNA]</scope>
    <source>
        <strain evidence="14 15">DSM 16100</strain>
    </source>
</reference>
<evidence type="ECO:0000256" key="7">
    <source>
        <dbReference type="ARBA" id="ARBA00022692"/>
    </source>
</evidence>
<keyword evidence="8" id="KW-0460">Magnesium</keyword>
<comment type="subcellular location">
    <subcellularLocation>
        <location evidence="1">Cell inner membrane</location>
        <topology evidence="1">Multi-pass membrane protein</topology>
    </subcellularLocation>
</comment>
<evidence type="ECO:0000256" key="3">
    <source>
        <dbReference type="ARBA" id="ARBA00019439"/>
    </source>
</evidence>
<keyword evidence="9 13" id="KW-1133">Transmembrane helix</keyword>
<keyword evidence="7 13" id="KW-0812">Transmembrane</keyword>
<dbReference type="InterPro" id="IPR045863">
    <property type="entry name" value="CorA_TM1_TM2"/>
</dbReference>
<keyword evidence="5" id="KW-1003">Cell membrane</keyword>
<sequence length="330" mass="37738">MMTAYYHEDGALKTALLARAKDNRAAICQASVWIDLQNPLPEEERYLKEHLGIAIPTRGEIWRNQALNRLYKEDGTTFMTAAILHKINSTHPKTSAVTFILTERCLVTIRHIAPTSFSHFQQRLLNNPAVFMNGPDVLEGLLQEMFMRVAWHMELLVDGLDDLSRRIFDDHAFENKQGNPSILMRRVLQKLGSLADLNSKIHESLQSLERMLIFSRKTARPDQIELQEDLDMLISDAEALLSQTNFMADKINFQLDATLGMINVEQNLISKIFSTVAVFFLPPTLISSIYGMNFAHMPELHWQVGYPVALSLMVAVSTITYIYFKRRGWL</sequence>
<feature type="transmembrane region" description="Helical" evidence="13">
    <location>
        <begin position="304"/>
        <end position="324"/>
    </location>
</feature>
<organism evidence="14 15">
    <name type="scientific">Asticcacaulis benevestitus DSM 16100 = ATCC BAA-896</name>
    <dbReference type="NCBI Taxonomy" id="1121022"/>
    <lineage>
        <taxon>Bacteria</taxon>
        <taxon>Pseudomonadati</taxon>
        <taxon>Pseudomonadota</taxon>
        <taxon>Alphaproteobacteria</taxon>
        <taxon>Caulobacterales</taxon>
        <taxon>Caulobacteraceae</taxon>
        <taxon>Asticcacaulis</taxon>
    </lineage>
</organism>
<comment type="catalytic activity">
    <reaction evidence="12">
        <text>Mg(2+)(in) = Mg(2+)(out)</text>
        <dbReference type="Rhea" id="RHEA:29827"/>
        <dbReference type="ChEBI" id="CHEBI:18420"/>
    </reaction>
</comment>
<dbReference type="Gene3D" id="3.30.460.20">
    <property type="entry name" value="CorA soluble domain-like"/>
    <property type="match status" value="1"/>
</dbReference>
<dbReference type="AlphaFoldDB" id="V4RBI3"/>
<dbReference type="SUPFAM" id="SSF143865">
    <property type="entry name" value="CorA soluble domain-like"/>
    <property type="match status" value="1"/>
</dbReference>
<evidence type="ECO:0000313" key="15">
    <source>
        <dbReference type="Proteomes" id="UP000017837"/>
    </source>
</evidence>
<evidence type="ECO:0000256" key="5">
    <source>
        <dbReference type="ARBA" id="ARBA00022475"/>
    </source>
</evidence>
<evidence type="ECO:0000256" key="11">
    <source>
        <dbReference type="ARBA" id="ARBA00023136"/>
    </source>
</evidence>
<dbReference type="EMBL" id="AWGB01000034">
    <property type="protein sequence ID" value="ESQ88783.1"/>
    <property type="molecule type" value="Genomic_DNA"/>
</dbReference>
<dbReference type="PANTHER" id="PTHR47685:SF1">
    <property type="entry name" value="MAGNESIUM TRANSPORT PROTEIN CORA"/>
    <property type="match status" value="1"/>
</dbReference>
<keyword evidence="11 13" id="KW-0472">Membrane</keyword>
<evidence type="ECO:0000313" key="14">
    <source>
        <dbReference type="EMBL" id="ESQ88783.1"/>
    </source>
</evidence>
<evidence type="ECO:0000256" key="12">
    <source>
        <dbReference type="ARBA" id="ARBA00034269"/>
    </source>
</evidence>
<dbReference type="RefSeq" id="WP_018083081.1">
    <property type="nucleotide sequence ID" value="NZ_AQWM01000023.1"/>
</dbReference>
<evidence type="ECO:0000256" key="1">
    <source>
        <dbReference type="ARBA" id="ARBA00004429"/>
    </source>
</evidence>
<dbReference type="STRING" id="1121022.GCA_000376105_03404"/>
<keyword evidence="6" id="KW-0997">Cell inner membrane</keyword>
<comment type="similarity">
    <text evidence="2">Belongs to the CorA metal ion transporter (MIT) (TC 1.A.35) family.</text>
</comment>
<dbReference type="Pfam" id="PF01544">
    <property type="entry name" value="CorA"/>
    <property type="match status" value="1"/>
</dbReference>
<dbReference type="Proteomes" id="UP000017837">
    <property type="component" value="Unassembled WGS sequence"/>
</dbReference>
<dbReference type="CDD" id="cd12837">
    <property type="entry name" value="EcCorA-like_u1"/>
    <property type="match status" value="1"/>
</dbReference>
<evidence type="ECO:0000256" key="8">
    <source>
        <dbReference type="ARBA" id="ARBA00022842"/>
    </source>
</evidence>
<feature type="transmembrane region" description="Helical" evidence="13">
    <location>
        <begin position="272"/>
        <end position="292"/>
    </location>
</feature>
<dbReference type="Gene3D" id="1.20.58.340">
    <property type="entry name" value="Magnesium transport protein CorA, transmembrane region"/>
    <property type="match status" value="1"/>
</dbReference>
<keyword evidence="4" id="KW-0813">Transport</keyword>
<accession>V4RBI3</accession>
<comment type="caution">
    <text evidence="14">The sequence shown here is derived from an EMBL/GenBank/DDBJ whole genome shotgun (WGS) entry which is preliminary data.</text>
</comment>
<dbReference type="OrthoDB" id="9803416at2"/>
<evidence type="ECO:0000256" key="10">
    <source>
        <dbReference type="ARBA" id="ARBA00023065"/>
    </source>
</evidence>
<proteinExistence type="inferred from homology"/>
<dbReference type="GO" id="GO:0005886">
    <property type="term" value="C:plasma membrane"/>
    <property type="evidence" value="ECO:0007669"/>
    <property type="project" value="UniProtKB-SubCell"/>
</dbReference>
<dbReference type="InterPro" id="IPR045861">
    <property type="entry name" value="CorA_cytoplasmic_dom"/>
</dbReference>
<keyword evidence="15" id="KW-1185">Reference proteome</keyword>
<dbReference type="InterPro" id="IPR050829">
    <property type="entry name" value="CorA_MIT"/>
</dbReference>
<keyword evidence="10" id="KW-0406">Ion transport</keyword>
<evidence type="ECO:0000256" key="6">
    <source>
        <dbReference type="ARBA" id="ARBA00022519"/>
    </source>
</evidence>
<gene>
    <name evidence="14" type="ORF">ABENE_15400</name>
</gene>
<name>V4RBI3_9CAUL</name>
<evidence type="ECO:0000256" key="13">
    <source>
        <dbReference type="SAM" id="Phobius"/>
    </source>
</evidence>
<evidence type="ECO:0000256" key="2">
    <source>
        <dbReference type="ARBA" id="ARBA00009765"/>
    </source>
</evidence>
<dbReference type="GO" id="GO:0015087">
    <property type="term" value="F:cobalt ion transmembrane transporter activity"/>
    <property type="evidence" value="ECO:0007669"/>
    <property type="project" value="TreeGrafter"/>
</dbReference>
<dbReference type="GO" id="GO:0015095">
    <property type="term" value="F:magnesium ion transmembrane transporter activity"/>
    <property type="evidence" value="ECO:0007669"/>
    <property type="project" value="TreeGrafter"/>
</dbReference>
<evidence type="ECO:0000256" key="4">
    <source>
        <dbReference type="ARBA" id="ARBA00022448"/>
    </source>
</evidence>
<dbReference type="GO" id="GO:0015099">
    <property type="term" value="F:nickel cation transmembrane transporter activity"/>
    <property type="evidence" value="ECO:0007669"/>
    <property type="project" value="TreeGrafter"/>
</dbReference>
<protein>
    <recommendedName>
        <fullName evidence="3">Magnesium transport protein CorA</fullName>
    </recommendedName>
</protein>